<dbReference type="Pfam" id="PF18801">
    <property type="entry name" value="RapH_N"/>
    <property type="match status" value="1"/>
</dbReference>
<comment type="caution">
    <text evidence="1">The sequence shown here is derived from an EMBL/GenBank/DDBJ whole genome shotgun (WGS) entry which is preliminary data.</text>
</comment>
<dbReference type="SMART" id="SM00028">
    <property type="entry name" value="TPR"/>
    <property type="match status" value="6"/>
</dbReference>
<protein>
    <recommendedName>
        <fullName evidence="3">Aspartate phosphatase</fullName>
    </recommendedName>
</protein>
<dbReference type="Pfam" id="PF13181">
    <property type="entry name" value="TPR_8"/>
    <property type="match status" value="1"/>
</dbReference>
<evidence type="ECO:0000313" key="1">
    <source>
        <dbReference type="EMBL" id="OOE12532.1"/>
    </source>
</evidence>
<reference evidence="1 2" key="1">
    <citation type="submission" date="2016-11" db="EMBL/GenBank/DDBJ databases">
        <authorList>
            <person name="Jaros S."/>
            <person name="Januszkiewicz K."/>
            <person name="Wedrychowicz H."/>
        </authorList>
    </citation>
    <scope>NUCLEOTIDE SEQUENCE [LARGE SCALE GENOMIC DNA]</scope>
    <source>
        <strain evidence="1 2">Con a/3</strain>
    </source>
</reference>
<dbReference type="AlphaFoldDB" id="A0A1V3G828"/>
<gene>
    <name evidence="1" type="ORF">UN64_10665</name>
</gene>
<dbReference type="InterPro" id="IPR011990">
    <property type="entry name" value="TPR-like_helical_dom_sf"/>
</dbReference>
<dbReference type="Pfam" id="PF13424">
    <property type="entry name" value="TPR_12"/>
    <property type="match status" value="1"/>
</dbReference>
<proteinExistence type="predicted"/>
<dbReference type="RefSeq" id="WP_077362477.1">
    <property type="nucleotide sequence ID" value="NZ_MQMF01000002.1"/>
</dbReference>
<sequence length="359" mass="42455">MSVQIIKGDPILQALELWHESIRTNIIEEADRLHNEINKSIKEMSDPDSEVYYQLLKSRYLILKRDMSAAHATLKQIHDIYRIGNDLTGFYYHFYSGLLSTNLGEYDKAESSFIAAYHLLEYVSDDTIRADFFYKASILYYHIRQPLTALHYANDALKIFSDVKGYEVITADCENIKGLSCTSLKQYTKAEEHFLSALDMANKQEHKNLTLLIRYNLGYLYAEQNISDLAIRYLQEVYEQEEPFYKTLFLLAREYFKLNDLEKAEIFVQKGIQYTNEEYKHHFNIVRAFHNSLVDQELENIVMEGIQYFEKHELFGFIEDYCGELAQYFHNKEDHQRASHYFYKAYLAKKNLQKKEALK</sequence>
<dbReference type="EMBL" id="MQMF01000002">
    <property type="protein sequence ID" value="OOE12532.1"/>
    <property type="molecule type" value="Genomic_DNA"/>
</dbReference>
<evidence type="ECO:0008006" key="3">
    <source>
        <dbReference type="Google" id="ProtNLM"/>
    </source>
</evidence>
<dbReference type="Proteomes" id="UP000188597">
    <property type="component" value="Unassembled WGS sequence"/>
</dbReference>
<name>A0A1V3G828_9BACL</name>
<accession>A0A1V3G828</accession>
<dbReference type="Gene3D" id="1.25.40.10">
    <property type="entry name" value="Tetratricopeptide repeat domain"/>
    <property type="match status" value="1"/>
</dbReference>
<dbReference type="InterPro" id="IPR019734">
    <property type="entry name" value="TPR_rpt"/>
</dbReference>
<evidence type="ECO:0000313" key="2">
    <source>
        <dbReference type="Proteomes" id="UP000188597"/>
    </source>
</evidence>
<dbReference type="SUPFAM" id="SSF48452">
    <property type="entry name" value="TPR-like"/>
    <property type="match status" value="2"/>
</dbReference>
<dbReference type="OrthoDB" id="2957368at2"/>
<organism evidence="1 2">
    <name type="scientific">Fictibacillus arsenicus</name>
    <dbReference type="NCBI Taxonomy" id="255247"/>
    <lineage>
        <taxon>Bacteria</taxon>
        <taxon>Bacillati</taxon>
        <taxon>Bacillota</taxon>
        <taxon>Bacilli</taxon>
        <taxon>Bacillales</taxon>
        <taxon>Fictibacillaceae</taxon>
        <taxon>Fictibacillus</taxon>
    </lineage>
</organism>